<comment type="caution">
    <text evidence="6">The sequence shown here is derived from an EMBL/GenBank/DDBJ whole genome shotgun (WGS) entry which is preliminary data.</text>
</comment>
<dbReference type="PANTHER" id="PTHR22589:SF103">
    <property type="entry name" value="CARNITINE O-ACETYL-TRANSFERASE, ISOFORM A-RELATED"/>
    <property type="match status" value="1"/>
</dbReference>
<dbReference type="Proteomes" id="UP000285301">
    <property type="component" value="Unassembled WGS sequence"/>
</dbReference>
<evidence type="ECO:0000256" key="2">
    <source>
        <dbReference type="ARBA" id="ARBA00022679"/>
    </source>
</evidence>
<dbReference type="Gene3D" id="3.30.559.10">
    <property type="entry name" value="Chloramphenicol acetyltransferase-like domain"/>
    <property type="match status" value="1"/>
</dbReference>
<feature type="domain" description="Choline/carnitine acyltransferase" evidence="5">
    <location>
        <begin position="48"/>
        <end position="625"/>
    </location>
</feature>
<comment type="similarity">
    <text evidence="1">Belongs to the carnitine/choline acetyltransferase family.</text>
</comment>
<dbReference type="OrthoDB" id="6497209at2759"/>
<evidence type="ECO:0000313" key="7">
    <source>
        <dbReference type="Proteomes" id="UP000285301"/>
    </source>
</evidence>
<reference evidence="6 7" key="1">
    <citation type="journal article" date="2018" name="Gigascience">
        <title>Genomes of trombidid mites reveal novel predicted allergens and laterally-transferred genes associated with secondary metabolism.</title>
        <authorList>
            <person name="Dong X."/>
            <person name="Chaisiri K."/>
            <person name="Xia D."/>
            <person name="Armstrong S.D."/>
            <person name="Fang Y."/>
            <person name="Donnelly M.J."/>
            <person name="Kadowaki T."/>
            <person name="McGarry J.W."/>
            <person name="Darby A.C."/>
            <person name="Makepeace B.L."/>
        </authorList>
    </citation>
    <scope>NUCLEOTIDE SEQUENCE [LARGE SCALE GENOMIC DNA]</scope>
    <source>
        <strain evidence="6">UoL-WK</strain>
    </source>
</reference>
<accession>A0A443R8J7</accession>
<dbReference type="InterPro" id="IPR000542">
    <property type="entry name" value="Carn_acyl_trans"/>
</dbReference>
<proteinExistence type="inferred from homology"/>
<dbReference type="Gene3D" id="3.30.559.70">
    <property type="entry name" value="Choline/Carnitine o-acyltransferase, domain 2"/>
    <property type="match status" value="1"/>
</dbReference>
<sequence>MIYGRILQRAANSLKASFTVRLQTRYYSSTSMKTIGNSNEVSSSLPSLPVPPLADTLHRLKLAAIPFALSSQHYTEFCSLVNEFGAENKAGVKLHSLLQAKAAKSKNWLSEDWWTQKAYLEGRDSVMIWSNPAFIGPKVRIVGKDNVAYFVGKAITEALHFKQLLKEGKYPESGRICNDQYNKIYGTCRIPGETVDTIEYGDINDNNMNVVVARNNKFYEIVIPHIDLKDINNRLNVAQALCEQILHILNKNTVKEVPVGCFSSLPRSQWAKIYKKLNNESVNSIRKASFMVSLDHIDQDALFDSNYAANMGKQILHGDSRNIGNRWFDKTIQLIFVTSNGGEKLLGTGICYEHTPAEAGTVNPKRADAKLANPTLNVKSLDLIPPNNREEIVNLSQKAIDDYEAFVNTLDVDVLQFRNYGKELIKSLRLSPDSWIQVAICWAFYRMHKYFGISGACYETSSMRKFSLGRTDVIKSVTASLEKLCQEPNYTTLRAAIEQHKQLVNDVANGFGIDRIFLAFECIAKEVKEGVWKWSDARNILNKEDYELLNKLLTNEVYKESKYYRLSTSQVASRYADSFMCYGPLVKDGYGCCYNPAANQITFGLSAFQRDSGVADVHKFKSELSETLQEMNQMMLTHSKL</sequence>
<protein>
    <submittedName>
        <fullName evidence="6">Carnitine O-acetyltransferase-like protein</fullName>
    </submittedName>
</protein>
<dbReference type="GO" id="GO:0005777">
    <property type="term" value="C:peroxisome"/>
    <property type="evidence" value="ECO:0007669"/>
    <property type="project" value="TreeGrafter"/>
</dbReference>
<name>A0A443R8J7_9ACAR</name>
<dbReference type="Pfam" id="PF00755">
    <property type="entry name" value="Carn_acyltransf"/>
    <property type="match status" value="1"/>
</dbReference>
<dbReference type="SUPFAM" id="SSF52777">
    <property type="entry name" value="CoA-dependent acyltransferases"/>
    <property type="match status" value="2"/>
</dbReference>
<evidence type="ECO:0000256" key="4">
    <source>
        <dbReference type="PIRSR" id="PIRSR600542-1"/>
    </source>
</evidence>
<evidence type="ECO:0000256" key="3">
    <source>
        <dbReference type="ARBA" id="ARBA00023315"/>
    </source>
</evidence>
<dbReference type="GO" id="GO:0019254">
    <property type="term" value="P:carnitine metabolic process, CoA-linked"/>
    <property type="evidence" value="ECO:0007669"/>
    <property type="project" value="TreeGrafter"/>
</dbReference>
<dbReference type="InterPro" id="IPR023213">
    <property type="entry name" value="CAT-like_dom_sf"/>
</dbReference>
<feature type="active site" description="Proton acceptor" evidence="4">
    <location>
        <position position="354"/>
    </location>
</feature>
<dbReference type="InterPro" id="IPR039551">
    <property type="entry name" value="Cho/carn_acyl_trans"/>
</dbReference>
<evidence type="ECO:0000256" key="1">
    <source>
        <dbReference type="ARBA" id="ARBA00005232"/>
    </source>
</evidence>
<dbReference type="AlphaFoldDB" id="A0A443R8J7"/>
<keyword evidence="3" id="KW-0012">Acyltransferase</keyword>
<dbReference type="STRING" id="1965070.A0A443R8J7"/>
<gene>
    <name evidence="6" type="ORF">B4U79_12495</name>
</gene>
<evidence type="ECO:0000313" key="6">
    <source>
        <dbReference type="EMBL" id="RWS11577.1"/>
    </source>
</evidence>
<evidence type="ECO:0000259" key="5">
    <source>
        <dbReference type="Pfam" id="PF00755"/>
    </source>
</evidence>
<keyword evidence="2 6" id="KW-0808">Transferase</keyword>
<dbReference type="PANTHER" id="PTHR22589">
    <property type="entry name" value="CARNITINE O-ACYLTRANSFERASE"/>
    <property type="match status" value="1"/>
</dbReference>
<dbReference type="PROSITE" id="PS00439">
    <property type="entry name" value="ACYLTRANSF_C_1"/>
    <property type="match status" value="1"/>
</dbReference>
<dbReference type="GO" id="GO:0004092">
    <property type="term" value="F:carnitine O-acetyltransferase activity"/>
    <property type="evidence" value="ECO:0007669"/>
    <property type="project" value="TreeGrafter"/>
</dbReference>
<keyword evidence="7" id="KW-1185">Reference proteome</keyword>
<organism evidence="6 7">
    <name type="scientific">Dinothrombium tinctorium</name>
    <dbReference type="NCBI Taxonomy" id="1965070"/>
    <lineage>
        <taxon>Eukaryota</taxon>
        <taxon>Metazoa</taxon>
        <taxon>Ecdysozoa</taxon>
        <taxon>Arthropoda</taxon>
        <taxon>Chelicerata</taxon>
        <taxon>Arachnida</taxon>
        <taxon>Acari</taxon>
        <taxon>Acariformes</taxon>
        <taxon>Trombidiformes</taxon>
        <taxon>Prostigmata</taxon>
        <taxon>Anystina</taxon>
        <taxon>Parasitengona</taxon>
        <taxon>Trombidioidea</taxon>
        <taxon>Trombidiidae</taxon>
        <taxon>Dinothrombium</taxon>
    </lineage>
</organism>
<dbReference type="InterPro" id="IPR042231">
    <property type="entry name" value="Cho/carn_acyl_trans_2"/>
</dbReference>
<dbReference type="EMBL" id="NCKU01001651">
    <property type="protein sequence ID" value="RWS11577.1"/>
    <property type="molecule type" value="Genomic_DNA"/>
</dbReference>